<feature type="domain" description="YjiS-like" evidence="1">
    <location>
        <begin position="59"/>
        <end position="85"/>
    </location>
</feature>
<name>A0A1V2H6J6_9PROT</name>
<evidence type="ECO:0000259" key="1">
    <source>
        <dbReference type="Pfam" id="PF06568"/>
    </source>
</evidence>
<comment type="caution">
    <text evidence="2">The sequence shown here is derived from an EMBL/GenBank/DDBJ whole genome shotgun (WGS) entry which is preliminary data.</text>
</comment>
<dbReference type="Proteomes" id="UP000188879">
    <property type="component" value="Unassembled WGS sequence"/>
</dbReference>
<reference evidence="2 3" key="1">
    <citation type="submission" date="2016-10" db="EMBL/GenBank/DDBJ databases">
        <title>Draft Genome sequence of Roseomonas sp. strain M3.</title>
        <authorList>
            <person name="Subhash Y."/>
            <person name="Lee S."/>
        </authorList>
    </citation>
    <scope>NUCLEOTIDE SEQUENCE [LARGE SCALE GENOMIC DNA]</scope>
    <source>
        <strain evidence="2 3">M3</strain>
    </source>
</reference>
<sequence length="112" mass="12331">MDARITKPEFDSAIPAAAVSMSSAQAVALEAMQIRDEAIGQWIRKAATAAFRAVIEFPRRRRIYDELSMLSDRELADIGLNRGDIPRVFEEKFEARARQAANGLPQGRAAAA</sequence>
<dbReference type="Pfam" id="PF06568">
    <property type="entry name" value="YjiS-like"/>
    <property type="match status" value="1"/>
</dbReference>
<accession>A0A1V2H6J6</accession>
<dbReference type="EMBL" id="MLCO01000047">
    <property type="protein sequence ID" value="ONG56253.1"/>
    <property type="molecule type" value="Genomic_DNA"/>
</dbReference>
<organism evidence="2 3">
    <name type="scientific">Teichococcus deserti</name>
    <dbReference type="NCBI Taxonomy" id="1817963"/>
    <lineage>
        <taxon>Bacteria</taxon>
        <taxon>Pseudomonadati</taxon>
        <taxon>Pseudomonadota</taxon>
        <taxon>Alphaproteobacteria</taxon>
        <taxon>Acetobacterales</taxon>
        <taxon>Roseomonadaceae</taxon>
        <taxon>Roseomonas</taxon>
    </lineage>
</organism>
<evidence type="ECO:0000313" key="3">
    <source>
        <dbReference type="Proteomes" id="UP000188879"/>
    </source>
</evidence>
<keyword evidence="3" id="KW-1185">Reference proteome</keyword>
<evidence type="ECO:0000313" key="2">
    <source>
        <dbReference type="EMBL" id="ONG56253.1"/>
    </source>
</evidence>
<dbReference type="InterPro" id="IPR009506">
    <property type="entry name" value="YjiS-like"/>
</dbReference>
<proteinExistence type="predicted"/>
<protein>
    <recommendedName>
        <fullName evidence="1">YjiS-like domain-containing protein</fullName>
    </recommendedName>
</protein>
<gene>
    <name evidence="2" type="ORF">BKE38_06365</name>
</gene>
<dbReference type="RefSeq" id="WP_076956543.1">
    <property type="nucleotide sequence ID" value="NZ_MLCO01000047.1"/>
</dbReference>
<dbReference type="AlphaFoldDB" id="A0A1V2H6J6"/>